<evidence type="ECO:0000256" key="4">
    <source>
        <dbReference type="ARBA" id="ARBA00022670"/>
    </source>
</evidence>
<dbReference type="Pfam" id="PF02897">
    <property type="entry name" value="Peptidase_S9_N"/>
    <property type="match status" value="1"/>
</dbReference>
<keyword evidence="6" id="KW-0720">Serine protease</keyword>
<evidence type="ECO:0000313" key="9">
    <source>
        <dbReference type="EMBL" id="MBJ7601137.1"/>
    </source>
</evidence>
<sequence>MSRPPASRSDYVVEVLHGVSVHDPYRWLEDTGSEEVSEWVSAQNAHARSLLDALPGRAEIGRRLAEAVDRGALGASLPRGHYRFFARRGPGSEQAALHVAEGDGPPRLLFDPAPLSADRATAMDWWIPSPDGELVCLGVSEGGSEESTLQFVRTADAEVLPDRIARCRWSAVGFEPGNGAILYSRQPAHGSVPAGEEMYHRHVWRHVVGDDPALDVEVFGKGRDKLDFPESISFSSAGGWTVLVVAQGWDRTAVFLRRGEGEFLPIFEGQASELHAWFAGDRLLALTNFQAPNYRLVEIDPERWQPERWKDVVPESDQVLVQAAVADGCMLVHHLADASSRVTIRDPDGGDPGELDLPPFSTVTGLGAHPSSRRLTLTFETFTSPARTIDAGGRELDRLEPPPGFDAVRHPVRQVRVRSRDGTEIPMFLVGRPSGSGPTVLTGYGGFNIARTPLWSPSAVPFLESGGLLAVSCLRGGGEYGEHWHRAGMLGNKQNVFDDFIACAEWLIAAGLTSSRSLGITGGSNGGLLVGAAMTQRPELFGCVVCRVPLLDMVRYQRFKVAQLWTAEYGSADEAEGFGWLHAYSPYHHLEEGLDYPPTLLTTGEEDSRVDPMHARKFAARLQAVSRRPALLRVEPRAGHGQGKPASKVVPEETDIWSFLLDRLQS</sequence>
<dbReference type="PANTHER" id="PTHR42881">
    <property type="entry name" value="PROLYL ENDOPEPTIDASE"/>
    <property type="match status" value="1"/>
</dbReference>
<dbReference type="InterPro" id="IPR051167">
    <property type="entry name" value="Prolyl_oligopep/macrocyclase"/>
</dbReference>
<dbReference type="InterPro" id="IPR001375">
    <property type="entry name" value="Peptidase_S9_cat"/>
</dbReference>
<dbReference type="GO" id="GO:0070012">
    <property type="term" value="F:oligopeptidase activity"/>
    <property type="evidence" value="ECO:0007669"/>
    <property type="project" value="TreeGrafter"/>
</dbReference>
<evidence type="ECO:0000259" key="8">
    <source>
        <dbReference type="Pfam" id="PF02897"/>
    </source>
</evidence>
<dbReference type="FunFam" id="3.40.50.1820:FF:000005">
    <property type="entry name" value="Prolyl endopeptidase"/>
    <property type="match status" value="1"/>
</dbReference>
<evidence type="ECO:0000313" key="10">
    <source>
        <dbReference type="Proteomes" id="UP000612893"/>
    </source>
</evidence>
<dbReference type="InterPro" id="IPR002470">
    <property type="entry name" value="Peptidase_S9A"/>
</dbReference>
<keyword evidence="5" id="KW-0378">Hydrolase</keyword>
<keyword evidence="10" id="KW-1185">Reference proteome</keyword>
<evidence type="ECO:0000256" key="5">
    <source>
        <dbReference type="ARBA" id="ARBA00022801"/>
    </source>
</evidence>
<dbReference type="Gene3D" id="2.130.10.120">
    <property type="entry name" value="Prolyl oligopeptidase, N-terminal domain"/>
    <property type="match status" value="1"/>
</dbReference>
<evidence type="ECO:0000256" key="6">
    <source>
        <dbReference type="ARBA" id="ARBA00022825"/>
    </source>
</evidence>
<dbReference type="GO" id="GO:0004252">
    <property type="term" value="F:serine-type endopeptidase activity"/>
    <property type="evidence" value="ECO:0007669"/>
    <property type="project" value="UniProtKB-EC"/>
</dbReference>
<comment type="caution">
    <text evidence="9">The sequence shown here is derived from an EMBL/GenBank/DDBJ whole genome shotgun (WGS) entry which is preliminary data.</text>
</comment>
<dbReference type="EMBL" id="JAEKNR010000234">
    <property type="protein sequence ID" value="MBJ7601137.1"/>
    <property type="molecule type" value="Genomic_DNA"/>
</dbReference>
<protein>
    <recommendedName>
        <fullName evidence="3">prolyl oligopeptidase</fullName>
        <ecNumber evidence="3">3.4.21.26</ecNumber>
    </recommendedName>
</protein>
<dbReference type="GO" id="GO:0005829">
    <property type="term" value="C:cytosol"/>
    <property type="evidence" value="ECO:0007669"/>
    <property type="project" value="TreeGrafter"/>
</dbReference>
<dbReference type="PANTHER" id="PTHR42881:SF2">
    <property type="entry name" value="PROLYL ENDOPEPTIDASE"/>
    <property type="match status" value="1"/>
</dbReference>
<dbReference type="EC" id="3.4.21.26" evidence="3"/>
<organism evidence="9 10">
    <name type="scientific">Candidatus Nephthysia bennettiae</name>
    <dbReference type="NCBI Taxonomy" id="3127016"/>
    <lineage>
        <taxon>Bacteria</taxon>
        <taxon>Bacillati</taxon>
        <taxon>Candidatus Dormiibacterota</taxon>
        <taxon>Candidatus Dormibacteria</taxon>
        <taxon>Candidatus Dormibacterales</taxon>
        <taxon>Candidatus Dormibacteraceae</taxon>
        <taxon>Candidatus Nephthysia</taxon>
    </lineage>
</organism>
<comment type="catalytic activity">
    <reaction evidence="1">
        <text>Hydrolysis of Pro-|-Xaa &gt;&gt; Ala-|-Xaa in oligopeptides.</text>
        <dbReference type="EC" id="3.4.21.26"/>
    </reaction>
</comment>
<evidence type="ECO:0000256" key="3">
    <source>
        <dbReference type="ARBA" id="ARBA00011897"/>
    </source>
</evidence>
<dbReference type="AlphaFoldDB" id="A0A934K645"/>
<reference evidence="9" key="1">
    <citation type="submission" date="2020-10" db="EMBL/GenBank/DDBJ databases">
        <title>Ca. Dormibacterota MAGs.</title>
        <authorList>
            <person name="Montgomery K."/>
        </authorList>
    </citation>
    <scope>NUCLEOTIDE SEQUENCE [LARGE SCALE GENOMIC DNA]</scope>
    <source>
        <strain evidence="9">SC8812_S17_10</strain>
    </source>
</reference>
<comment type="similarity">
    <text evidence="2">Belongs to the peptidase S9A family.</text>
</comment>
<accession>A0A934K645</accession>
<feature type="domain" description="Peptidase S9 prolyl oligopeptidase catalytic" evidence="7">
    <location>
        <begin position="462"/>
        <end position="665"/>
    </location>
</feature>
<evidence type="ECO:0000256" key="1">
    <source>
        <dbReference type="ARBA" id="ARBA00001070"/>
    </source>
</evidence>
<dbReference type="RefSeq" id="WP_338205233.1">
    <property type="nucleotide sequence ID" value="NZ_JAEKNR010000234.1"/>
</dbReference>
<dbReference type="InterPro" id="IPR029058">
    <property type="entry name" value="AB_hydrolase_fold"/>
</dbReference>
<keyword evidence="4" id="KW-0645">Protease</keyword>
<feature type="domain" description="Peptidase S9A N-terminal" evidence="8">
    <location>
        <begin position="4"/>
        <end position="390"/>
    </location>
</feature>
<gene>
    <name evidence="9" type="ORF">JF922_24070</name>
</gene>
<dbReference type="InterPro" id="IPR023302">
    <property type="entry name" value="Pept_S9A_N"/>
</dbReference>
<dbReference type="Proteomes" id="UP000612893">
    <property type="component" value="Unassembled WGS sequence"/>
</dbReference>
<dbReference type="GO" id="GO:0006508">
    <property type="term" value="P:proteolysis"/>
    <property type="evidence" value="ECO:0007669"/>
    <property type="project" value="UniProtKB-KW"/>
</dbReference>
<dbReference type="Pfam" id="PF00326">
    <property type="entry name" value="Peptidase_S9"/>
    <property type="match status" value="1"/>
</dbReference>
<dbReference type="SUPFAM" id="SSF50993">
    <property type="entry name" value="Peptidase/esterase 'gauge' domain"/>
    <property type="match status" value="1"/>
</dbReference>
<dbReference type="SUPFAM" id="SSF53474">
    <property type="entry name" value="alpha/beta-Hydrolases"/>
    <property type="match status" value="1"/>
</dbReference>
<dbReference type="Gene3D" id="3.40.50.1820">
    <property type="entry name" value="alpha/beta hydrolase"/>
    <property type="match status" value="1"/>
</dbReference>
<name>A0A934K645_9BACT</name>
<evidence type="ECO:0000259" key="7">
    <source>
        <dbReference type="Pfam" id="PF00326"/>
    </source>
</evidence>
<evidence type="ECO:0000256" key="2">
    <source>
        <dbReference type="ARBA" id="ARBA00005228"/>
    </source>
</evidence>
<proteinExistence type="inferred from homology"/>
<dbReference type="PRINTS" id="PR00862">
    <property type="entry name" value="PROLIGOPTASE"/>
</dbReference>